<dbReference type="PANTHER" id="PTHR32309:SF13">
    <property type="entry name" value="FERRIC ENTEROBACTIN TRANSPORT PROTEIN FEPE"/>
    <property type="match status" value="1"/>
</dbReference>
<dbReference type="eggNOG" id="COG3206">
    <property type="taxonomic scope" value="Bacteria"/>
</dbReference>
<evidence type="ECO:0000256" key="12">
    <source>
        <dbReference type="ARBA" id="ARBA00022989"/>
    </source>
</evidence>
<dbReference type="GO" id="GO:0005524">
    <property type="term" value="F:ATP binding"/>
    <property type="evidence" value="ECO:0007669"/>
    <property type="project" value="UniProtKB-KW"/>
</dbReference>
<feature type="domain" description="Polysaccharide chain length determinant N-terminal" evidence="17">
    <location>
        <begin position="21"/>
        <end position="111"/>
    </location>
</feature>
<name>R9GTL5_9SPHI</name>
<gene>
    <name evidence="20" type="ORF">ADIARSV_1756</name>
</gene>
<dbReference type="AlphaFoldDB" id="R9GTL5"/>
<proteinExistence type="inferred from homology"/>
<dbReference type="SUPFAM" id="SSF52540">
    <property type="entry name" value="P-loop containing nucleoside triphosphate hydrolases"/>
    <property type="match status" value="1"/>
</dbReference>
<evidence type="ECO:0000256" key="7">
    <source>
        <dbReference type="ARBA" id="ARBA00022679"/>
    </source>
</evidence>
<keyword evidence="11" id="KW-0067">ATP-binding</keyword>
<dbReference type="Pfam" id="PF13807">
    <property type="entry name" value="GNVR"/>
    <property type="match status" value="1"/>
</dbReference>
<protein>
    <recommendedName>
        <fullName evidence="4">non-specific protein-tyrosine kinase</fullName>
        <ecNumber evidence="4">2.7.10.2</ecNumber>
    </recommendedName>
</protein>
<evidence type="ECO:0000256" key="13">
    <source>
        <dbReference type="ARBA" id="ARBA00023136"/>
    </source>
</evidence>
<reference evidence="20 21" key="1">
    <citation type="journal article" date="2013" name="Genome Announc.">
        <title>Draft Genome Sequence of Arcticibacter svalbardensis Strain MN12-7T, a Member of the Family Sphingobacteriaceae Isolated from an Arctic Soil Sample.</title>
        <authorList>
            <person name="Shivaji S."/>
            <person name="Ara S."/>
            <person name="Prasad S."/>
            <person name="Manasa B.P."/>
            <person name="Begum Z."/>
            <person name="Singh A."/>
            <person name="Kumar Pinnaka A."/>
        </authorList>
    </citation>
    <scope>NUCLEOTIDE SEQUENCE [LARGE SCALE GENOMIC DNA]</scope>
    <source>
        <strain evidence="20 21">MN12-7</strain>
    </source>
</reference>
<keyword evidence="8 16" id="KW-0812">Transmembrane</keyword>
<evidence type="ECO:0000256" key="11">
    <source>
        <dbReference type="ARBA" id="ARBA00022840"/>
    </source>
</evidence>
<dbReference type="EMBL" id="AQPN01000068">
    <property type="protein sequence ID" value="EOR95056.1"/>
    <property type="molecule type" value="Genomic_DNA"/>
</dbReference>
<dbReference type="Pfam" id="PF02706">
    <property type="entry name" value="Wzz"/>
    <property type="match status" value="1"/>
</dbReference>
<dbReference type="InterPro" id="IPR027417">
    <property type="entry name" value="P-loop_NTPase"/>
</dbReference>
<feature type="domain" description="Tyrosine-protein kinase G-rich" evidence="19">
    <location>
        <begin position="437"/>
        <end position="514"/>
    </location>
</feature>
<dbReference type="PATRIC" id="fig|1150600.3.peg.1729"/>
<evidence type="ECO:0000256" key="9">
    <source>
        <dbReference type="ARBA" id="ARBA00022741"/>
    </source>
</evidence>
<dbReference type="Gene3D" id="3.40.50.300">
    <property type="entry name" value="P-loop containing nucleotide triphosphate hydrolases"/>
    <property type="match status" value="1"/>
</dbReference>
<accession>R9GTL5</accession>
<comment type="similarity">
    <text evidence="3">Belongs to the etk/wzc family.</text>
</comment>
<organism evidence="20 21">
    <name type="scientific">Arcticibacter svalbardensis MN12-7</name>
    <dbReference type="NCBI Taxonomy" id="1150600"/>
    <lineage>
        <taxon>Bacteria</taxon>
        <taxon>Pseudomonadati</taxon>
        <taxon>Bacteroidota</taxon>
        <taxon>Sphingobacteriia</taxon>
        <taxon>Sphingobacteriales</taxon>
        <taxon>Sphingobacteriaceae</taxon>
        <taxon>Arcticibacter</taxon>
    </lineage>
</organism>
<dbReference type="InterPro" id="IPR050445">
    <property type="entry name" value="Bact_polysacc_biosynth/exp"/>
</dbReference>
<feature type="domain" description="AAA" evidence="18">
    <location>
        <begin position="589"/>
        <end position="728"/>
    </location>
</feature>
<dbReference type="Pfam" id="PF13614">
    <property type="entry name" value="AAA_31"/>
    <property type="match status" value="1"/>
</dbReference>
<evidence type="ECO:0000256" key="16">
    <source>
        <dbReference type="SAM" id="Phobius"/>
    </source>
</evidence>
<feature type="transmembrane region" description="Helical" evidence="16">
    <location>
        <begin position="491"/>
        <end position="512"/>
    </location>
</feature>
<dbReference type="STRING" id="1150600.ADIARSV_1756"/>
<dbReference type="InterPro" id="IPR003856">
    <property type="entry name" value="LPS_length_determ_N"/>
</dbReference>
<dbReference type="GO" id="GO:0005886">
    <property type="term" value="C:plasma membrane"/>
    <property type="evidence" value="ECO:0007669"/>
    <property type="project" value="UniProtKB-SubCell"/>
</dbReference>
<keyword evidence="10 20" id="KW-0418">Kinase</keyword>
<evidence type="ECO:0000259" key="17">
    <source>
        <dbReference type="Pfam" id="PF02706"/>
    </source>
</evidence>
<comment type="subcellular location">
    <subcellularLocation>
        <location evidence="1">Cell inner membrane</location>
        <topology evidence="1">Multi-pass membrane protein</topology>
    </subcellularLocation>
</comment>
<dbReference type="PANTHER" id="PTHR32309">
    <property type="entry name" value="TYROSINE-PROTEIN KINASE"/>
    <property type="match status" value="1"/>
</dbReference>
<comment type="caution">
    <text evidence="20">The sequence shown here is derived from an EMBL/GenBank/DDBJ whole genome shotgun (WGS) entry which is preliminary data.</text>
</comment>
<evidence type="ECO:0000259" key="18">
    <source>
        <dbReference type="Pfam" id="PF13614"/>
    </source>
</evidence>
<keyword evidence="6" id="KW-0997">Cell inner membrane</keyword>
<dbReference type="NCBIfam" id="TIGR01007">
    <property type="entry name" value="eps_fam"/>
    <property type="match status" value="1"/>
</dbReference>
<evidence type="ECO:0000256" key="8">
    <source>
        <dbReference type="ARBA" id="ARBA00022692"/>
    </source>
</evidence>
<dbReference type="InterPro" id="IPR025669">
    <property type="entry name" value="AAA_dom"/>
</dbReference>
<dbReference type="eggNOG" id="COG0489">
    <property type="taxonomic scope" value="Bacteria"/>
</dbReference>
<evidence type="ECO:0000256" key="1">
    <source>
        <dbReference type="ARBA" id="ARBA00004429"/>
    </source>
</evidence>
<evidence type="ECO:0000256" key="15">
    <source>
        <dbReference type="ARBA" id="ARBA00051245"/>
    </source>
</evidence>
<sequence>MQNSTNLLGSNTVVHQKSKGFDIKHTLVEVFTHWRILSITLLLALAGAFLYLQVAKPAYEINATILIKDETRNPNQQSVLHELDLTQSLKIVENEIEIIRSKQLIGQVINDMQLWVVYQQKKGLWYKDIYKTNPVKFTLIKAGHYKVAPEVELSLKDKDSFYLKLPGGEKKEYAYNSAITSSWGTWKLALIRNSYPDESKDFRIKILDQGALALQYRKAIDVNLVNKLTSAVSLTIKDQIEQRGIDFLDHLIVVYNTASMNYKQREAQKALQFLDDRLALLSGQLTEAEKNLEGFKSSQAMPDISSVTKVDLENQQTNDNRLNEVDVQLSVINGIERYVKTPGNHGKLPATLGIVDPGLNSLIEKLSDLQLEHDKLSATTPETNPDFEIINKQIATTRGALRDNVSNIKSSLLNQRANLESRNARFESSIKNIPVQERQFVSIKRQQSTKENLYIYLLQKREEVSVNYASTLANDRVIDQAYSEGKTWPNVPFIIGIAIMLGLGLPAAFFVAKNILSNNILTTHEIYAATPIPILSELSFQKSKQLIGFNSESTFAINEQFKSLRTNLYYLQTNNKSGKVTLVTSSVPGEGKSFVSVNLSSALAFSGKKTIILEMDLRKPKFVDLFKLPSTHPGVTTYLNGNCSQEEIIQSSATLPHLSIITCGPVSQNPPELLESYRLEELMVYLKNNYEHIIIDSPPMRLVTDVLLLTRFVDVTLYVVRQSYTNKAELDYINTLNEQQRLPNVNIIFNGSSSTNYGYGYKKYGYS</sequence>
<evidence type="ECO:0000313" key="21">
    <source>
        <dbReference type="Proteomes" id="UP000014174"/>
    </source>
</evidence>
<evidence type="ECO:0000256" key="6">
    <source>
        <dbReference type="ARBA" id="ARBA00022519"/>
    </source>
</evidence>
<dbReference type="EC" id="2.7.10.2" evidence="4"/>
<keyword evidence="12 16" id="KW-1133">Transmembrane helix</keyword>
<evidence type="ECO:0000256" key="10">
    <source>
        <dbReference type="ARBA" id="ARBA00022777"/>
    </source>
</evidence>
<feature type="transmembrane region" description="Helical" evidence="16">
    <location>
        <begin position="34"/>
        <end position="52"/>
    </location>
</feature>
<evidence type="ECO:0000256" key="2">
    <source>
        <dbReference type="ARBA" id="ARBA00007316"/>
    </source>
</evidence>
<evidence type="ECO:0000256" key="14">
    <source>
        <dbReference type="ARBA" id="ARBA00023137"/>
    </source>
</evidence>
<dbReference type="GO" id="GO:0004715">
    <property type="term" value="F:non-membrane spanning protein tyrosine kinase activity"/>
    <property type="evidence" value="ECO:0007669"/>
    <property type="project" value="UniProtKB-EC"/>
</dbReference>
<dbReference type="InterPro" id="IPR005702">
    <property type="entry name" value="Wzc-like_C"/>
</dbReference>
<keyword evidence="13 16" id="KW-0472">Membrane</keyword>
<dbReference type="Proteomes" id="UP000014174">
    <property type="component" value="Unassembled WGS sequence"/>
</dbReference>
<keyword evidence="7 20" id="KW-0808">Transferase</keyword>
<keyword evidence="9" id="KW-0547">Nucleotide-binding</keyword>
<comment type="similarity">
    <text evidence="2">Belongs to the CpsD/CapB family.</text>
</comment>
<keyword evidence="5" id="KW-1003">Cell membrane</keyword>
<keyword evidence="21" id="KW-1185">Reference proteome</keyword>
<dbReference type="CDD" id="cd05387">
    <property type="entry name" value="BY-kinase"/>
    <property type="match status" value="1"/>
</dbReference>
<keyword evidence="14" id="KW-0829">Tyrosine-protein kinase</keyword>
<comment type="catalytic activity">
    <reaction evidence="15">
        <text>L-tyrosyl-[protein] + ATP = O-phospho-L-tyrosyl-[protein] + ADP + H(+)</text>
        <dbReference type="Rhea" id="RHEA:10596"/>
        <dbReference type="Rhea" id="RHEA-COMP:10136"/>
        <dbReference type="Rhea" id="RHEA-COMP:20101"/>
        <dbReference type="ChEBI" id="CHEBI:15378"/>
        <dbReference type="ChEBI" id="CHEBI:30616"/>
        <dbReference type="ChEBI" id="CHEBI:46858"/>
        <dbReference type="ChEBI" id="CHEBI:61978"/>
        <dbReference type="ChEBI" id="CHEBI:456216"/>
        <dbReference type="EC" id="2.7.10.2"/>
    </reaction>
</comment>
<evidence type="ECO:0000313" key="20">
    <source>
        <dbReference type="EMBL" id="EOR95056.1"/>
    </source>
</evidence>
<evidence type="ECO:0000256" key="5">
    <source>
        <dbReference type="ARBA" id="ARBA00022475"/>
    </source>
</evidence>
<evidence type="ECO:0000256" key="4">
    <source>
        <dbReference type="ARBA" id="ARBA00011903"/>
    </source>
</evidence>
<dbReference type="InterPro" id="IPR032807">
    <property type="entry name" value="GNVR"/>
</dbReference>
<evidence type="ECO:0000259" key="19">
    <source>
        <dbReference type="Pfam" id="PF13807"/>
    </source>
</evidence>
<evidence type="ECO:0000256" key="3">
    <source>
        <dbReference type="ARBA" id="ARBA00008883"/>
    </source>
</evidence>